<keyword evidence="2" id="KW-1185">Reference proteome</keyword>
<dbReference type="SUPFAM" id="SSF53254">
    <property type="entry name" value="Phosphoglycerate mutase-like"/>
    <property type="match status" value="1"/>
</dbReference>
<organism evidence="1 2">
    <name type="scientific">Thalassotalea insulae</name>
    <dbReference type="NCBI Taxonomy" id="2056778"/>
    <lineage>
        <taxon>Bacteria</taxon>
        <taxon>Pseudomonadati</taxon>
        <taxon>Pseudomonadota</taxon>
        <taxon>Gammaproteobacteria</taxon>
        <taxon>Alteromonadales</taxon>
        <taxon>Colwelliaceae</taxon>
        <taxon>Thalassotalea</taxon>
    </lineage>
</organism>
<dbReference type="PANTHER" id="PTHR48100:SF1">
    <property type="entry name" value="HISTIDINE PHOSPHATASE FAMILY PROTEIN-RELATED"/>
    <property type="match status" value="1"/>
</dbReference>
<dbReference type="Proteomes" id="UP001157186">
    <property type="component" value="Unassembled WGS sequence"/>
</dbReference>
<dbReference type="Pfam" id="PF00300">
    <property type="entry name" value="His_Phos_1"/>
    <property type="match status" value="1"/>
</dbReference>
<gene>
    <name evidence="1" type="ORF">tinsulaeT_25840</name>
</gene>
<dbReference type="PIRSF" id="PIRSF000709">
    <property type="entry name" value="6PFK_2-Ptase"/>
    <property type="match status" value="1"/>
</dbReference>
<dbReference type="InterPro" id="IPR013078">
    <property type="entry name" value="His_Pase_superF_clade-1"/>
</dbReference>
<dbReference type="InterPro" id="IPR029033">
    <property type="entry name" value="His_PPase_superfam"/>
</dbReference>
<proteinExistence type="predicted"/>
<accession>A0ABQ6GUA6</accession>
<dbReference type="Gene3D" id="3.40.50.1240">
    <property type="entry name" value="Phosphoglycerate mutase-like"/>
    <property type="match status" value="1"/>
</dbReference>
<sequence length="234" mass="26417">MAKIYLLRHGEVSGPAALYGHTDVAVSAEVNAAICRLLAGHTFNISRIFCSPLQRCLRLAQLLTAHYHCALSEDSRLKEMNFGCYDGVAFDELYQEHKAWQALELFWQNPVQHPLPQAELLTGFSFRVIQAWQQIVQSLARECVDSEYLVVCHGGVIRMILAHLLNVDYRNPDWYTQLSIANGSLTTIDYQQSKCRVSSIAKSLLINHDNNNEESNDDFIFSATALVGKNLEMK</sequence>
<dbReference type="InterPro" id="IPR050275">
    <property type="entry name" value="PGM_Phosphatase"/>
</dbReference>
<dbReference type="SMART" id="SM00855">
    <property type="entry name" value="PGAM"/>
    <property type="match status" value="1"/>
</dbReference>
<name>A0ABQ6GUA6_9GAMM</name>
<protein>
    <submittedName>
        <fullName evidence="1">Alpha-ribazole-5'-phosphate phosphatase</fullName>
    </submittedName>
</protein>
<dbReference type="PANTHER" id="PTHR48100">
    <property type="entry name" value="BROAD-SPECIFICITY PHOSPHATASE YOR283W-RELATED"/>
    <property type="match status" value="1"/>
</dbReference>
<dbReference type="RefSeq" id="WP_284245146.1">
    <property type="nucleotide sequence ID" value="NZ_BSST01000001.1"/>
</dbReference>
<reference evidence="1 2" key="1">
    <citation type="submission" date="2023-03" db="EMBL/GenBank/DDBJ databases">
        <title>Draft genome sequence of Thalassotalea insulae KCTC 62186T.</title>
        <authorList>
            <person name="Sawabe T."/>
        </authorList>
    </citation>
    <scope>NUCLEOTIDE SEQUENCE [LARGE SCALE GENOMIC DNA]</scope>
    <source>
        <strain evidence="1 2">KCTC 62186</strain>
    </source>
</reference>
<evidence type="ECO:0000313" key="2">
    <source>
        <dbReference type="Proteomes" id="UP001157186"/>
    </source>
</evidence>
<evidence type="ECO:0000313" key="1">
    <source>
        <dbReference type="EMBL" id="GLX79244.1"/>
    </source>
</evidence>
<dbReference type="EMBL" id="BSST01000001">
    <property type="protein sequence ID" value="GLX79244.1"/>
    <property type="molecule type" value="Genomic_DNA"/>
</dbReference>
<dbReference type="CDD" id="cd07067">
    <property type="entry name" value="HP_PGM_like"/>
    <property type="match status" value="1"/>
</dbReference>
<comment type="caution">
    <text evidence="1">The sequence shown here is derived from an EMBL/GenBank/DDBJ whole genome shotgun (WGS) entry which is preliminary data.</text>
</comment>